<name>A0ABV5JCJ7_9RHOB</name>
<dbReference type="PANTHER" id="PTHR30483">
    <property type="entry name" value="LEUCINE-SPECIFIC-BINDING PROTEIN"/>
    <property type="match status" value="1"/>
</dbReference>
<dbReference type="CDD" id="cd06339">
    <property type="entry name" value="PBP1_YraM_LppC_lipoprotein-like"/>
    <property type="match status" value="1"/>
</dbReference>
<dbReference type="RefSeq" id="WP_213887604.1">
    <property type="nucleotide sequence ID" value="NZ_JAGFNU010000001.1"/>
</dbReference>
<keyword evidence="6" id="KW-1185">Reference proteome</keyword>
<feature type="domain" description="Leucine-binding protein" evidence="4">
    <location>
        <begin position="44"/>
        <end position="372"/>
    </location>
</feature>
<evidence type="ECO:0000259" key="4">
    <source>
        <dbReference type="Pfam" id="PF13458"/>
    </source>
</evidence>
<evidence type="ECO:0000256" key="1">
    <source>
        <dbReference type="ARBA" id="ARBA00010062"/>
    </source>
</evidence>
<comment type="similarity">
    <text evidence="1">Belongs to the leucine-binding protein family.</text>
</comment>
<dbReference type="SUPFAM" id="SSF53822">
    <property type="entry name" value="Periplasmic binding protein-like I"/>
    <property type="match status" value="1"/>
</dbReference>
<keyword evidence="2" id="KW-0732">Signal</keyword>
<reference evidence="5 6" key="1">
    <citation type="submission" date="2024-09" db="EMBL/GenBank/DDBJ databases">
        <authorList>
            <person name="Sun Q."/>
            <person name="Mori K."/>
        </authorList>
    </citation>
    <scope>NUCLEOTIDE SEQUENCE [LARGE SCALE GENOMIC DNA]</scope>
    <source>
        <strain evidence="5 6">CECT 8726</strain>
    </source>
</reference>
<evidence type="ECO:0000313" key="6">
    <source>
        <dbReference type="Proteomes" id="UP001589683"/>
    </source>
</evidence>
<evidence type="ECO:0000256" key="2">
    <source>
        <dbReference type="ARBA" id="ARBA00022729"/>
    </source>
</evidence>
<sequence length="390" mass="39872">MFAVLSSARKSLGIAFVLLSVVLLAACQPGGLGGGPSINTNRPVAVALLVPQGSVNPGDSVLAQSLENAARLAISDLEGVQIDLRVYPTAGLSGQAAEAARRAVNDGAKIILGPVFADAANATGVAVANRNVNVLSFSNNTEIAGGNVFVLGNTFENTANRLVSYSVSQGRSNIMVVHGQDISEEIGRDAIISAIGRSGGTLAGVAGFELSQQGLIDAIPGIAGQVQSSGAQSVFFTSGTDGALPLLTQLLPENGVETDVSQFIGLRRWDIPATALALPGVQNGWFALPDPALNDRFRDRYAAAYGTPPHPIAGLAYDGIAAIGALIKSGQSDALTTAALTQGSGFVGVNGVFRLLPDGTNQRGLAIAQIRENQVIVIDPAPRSFTGIGL</sequence>
<keyword evidence="3" id="KW-0813">Transport</keyword>
<organism evidence="5 6">
    <name type="scientific">Pseudohalocynthiibacter aestuariivivens</name>
    <dbReference type="NCBI Taxonomy" id="1591409"/>
    <lineage>
        <taxon>Bacteria</taxon>
        <taxon>Pseudomonadati</taxon>
        <taxon>Pseudomonadota</taxon>
        <taxon>Alphaproteobacteria</taxon>
        <taxon>Rhodobacterales</taxon>
        <taxon>Paracoccaceae</taxon>
        <taxon>Pseudohalocynthiibacter</taxon>
    </lineage>
</organism>
<dbReference type="EMBL" id="JBHMEA010000007">
    <property type="protein sequence ID" value="MFB9230498.1"/>
    <property type="molecule type" value="Genomic_DNA"/>
</dbReference>
<dbReference type="Gene3D" id="3.40.50.2300">
    <property type="match status" value="2"/>
</dbReference>
<gene>
    <name evidence="5" type="ORF">ACFFUT_01700</name>
</gene>
<evidence type="ECO:0000256" key="3">
    <source>
        <dbReference type="ARBA" id="ARBA00022970"/>
    </source>
</evidence>
<proteinExistence type="inferred from homology"/>
<dbReference type="Pfam" id="PF13458">
    <property type="entry name" value="Peripla_BP_6"/>
    <property type="match status" value="1"/>
</dbReference>
<dbReference type="InterPro" id="IPR028082">
    <property type="entry name" value="Peripla_BP_I"/>
</dbReference>
<keyword evidence="3" id="KW-0029">Amino-acid transport</keyword>
<dbReference type="PANTHER" id="PTHR30483:SF6">
    <property type="entry name" value="PERIPLASMIC BINDING PROTEIN OF ABC TRANSPORTER FOR NATURAL AMINO ACIDS"/>
    <property type="match status" value="1"/>
</dbReference>
<accession>A0ABV5JCJ7</accession>
<evidence type="ECO:0000313" key="5">
    <source>
        <dbReference type="EMBL" id="MFB9230498.1"/>
    </source>
</evidence>
<dbReference type="Proteomes" id="UP001589683">
    <property type="component" value="Unassembled WGS sequence"/>
</dbReference>
<dbReference type="InterPro" id="IPR028081">
    <property type="entry name" value="Leu-bd"/>
</dbReference>
<comment type="caution">
    <text evidence="5">The sequence shown here is derived from an EMBL/GenBank/DDBJ whole genome shotgun (WGS) entry which is preliminary data.</text>
</comment>
<dbReference type="InterPro" id="IPR051010">
    <property type="entry name" value="BCAA_transport"/>
</dbReference>
<protein>
    <submittedName>
        <fullName evidence="5">Penicillin-binding protein activator</fullName>
    </submittedName>
</protein>